<dbReference type="Gene3D" id="3.40.50.300">
    <property type="entry name" value="P-loop containing nucleotide triphosphate hydrolases"/>
    <property type="match status" value="1"/>
</dbReference>
<dbReference type="EMBL" id="PKUQ01000023">
    <property type="protein sequence ID" value="PLW76636.1"/>
    <property type="molecule type" value="Genomic_DNA"/>
</dbReference>
<organism evidence="1 2">
    <name type="scientific">Cohaesibacter celericrescens</name>
    <dbReference type="NCBI Taxonomy" id="2067669"/>
    <lineage>
        <taxon>Bacteria</taxon>
        <taxon>Pseudomonadati</taxon>
        <taxon>Pseudomonadota</taxon>
        <taxon>Alphaproteobacteria</taxon>
        <taxon>Hyphomicrobiales</taxon>
        <taxon>Cohaesibacteraceae</taxon>
    </lineage>
</organism>
<dbReference type="AlphaFoldDB" id="A0A2N5XQ31"/>
<keyword evidence="2" id="KW-1185">Reference proteome</keyword>
<accession>A0A2N5XQ31</accession>
<comment type="caution">
    <text evidence="1">The sequence shown here is derived from an EMBL/GenBank/DDBJ whole genome shotgun (WGS) entry which is preliminary data.</text>
</comment>
<sequence length="371" mass="41213">MPQTRAVDLSKGFEMTSRPAPFKLTIDSAADYARQLWSCIDNLDTDSWFEEYFCVVGRCLKLRSPSRFYLDLCLENLVLEPFNESAKAEATEVIILDRRSVPSLLSARWDTEVFSTKAFVEAMEQEKLRGIYDPDHDLWQFYDHEAKRGLYILRSEGSVPPWEASFPLRNFIHWSCQETSQGLLHAGTAGVDGDGVLIVGPGGSGKSGTTLAAILSGMDSVGDDYVLASLQGESVEVRPVIAKMKQDAKGLARLGLNPDEALFEGPNWQNKYSFDFAALGRGMRAPHLKIKAALLPRISHGDKTSFTKTSGMQAMLKLSPSNLYQLTGDWQRTMQFSGSICRNLPAFHMDLGAETDEIADSLRDLIKGQLQ</sequence>
<reference evidence="1 2" key="1">
    <citation type="submission" date="2018-01" db="EMBL/GenBank/DDBJ databases">
        <title>The draft genome sequence of Cohaesibacter sp. H1304.</title>
        <authorList>
            <person name="Wang N.-N."/>
            <person name="Du Z.-J."/>
        </authorList>
    </citation>
    <scope>NUCLEOTIDE SEQUENCE [LARGE SCALE GENOMIC DNA]</scope>
    <source>
        <strain evidence="1 2">H1304</strain>
    </source>
</reference>
<dbReference type="InterPro" id="IPR027417">
    <property type="entry name" value="P-loop_NTPase"/>
</dbReference>
<name>A0A2N5XQ31_9HYPH</name>
<evidence type="ECO:0000313" key="2">
    <source>
        <dbReference type="Proteomes" id="UP000234881"/>
    </source>
</evidence>
<dbReference type="SUPFAM" id="SSF53795">
    <property type="entry name" value="PEP carboxykinase-like"/>
    <property type="match status" value="1"/>
</dbReference>
<evidence type="ECO:0000313" key="1">
    <source>
        <dbReference type="EMBL" id="PLW76636.1"/>
    </source>
</evidence>
<gene>
    <name evidence="1" type="ORF">C0081_13665</name>
</gene>
<evidence type="ECO:0008006" key="3">
    <source>
        <dbReference type="Google" id="ProtNLM"/>
    </source>
</evidence>
<dbReference type="Proteomes" id="UP000234881">
    <property type="component" value="Unassembled WGS sequence"/>
</dbReference>
<protein>
    <recommendedName>
        <fullName evidence="3">Serine kinase</fullName>
    </recommendedName>
</protein>
<proteinExistence type="predicted"/>